<gene>
    <name evidence="1" type="ORF">BVtw_15760</name>
</gene>
<dbReference type="Proteomes" id="UP000014011">
    <property type="component" value="Unassembled WGS sequence"/>
</dbReference>
<dbReference type="PATRIC" id="fig|1094502.3.peg.1951"/>
<dbReference type="HOGENOM" id="CLU_1783078_0_0_5"/>
<reference evidence="1 2" key="1">
    <citation type="journal article" date="2013" name="PLoS Genet.">
        <title>A gene transfer agent and a dynamic repertoire of secretion systems hold the keys to the explosive radiation of the emerging pathogen Bartonella.</title>
        <authorList>
            <person name="Guy L."/>
            <person name="Nystedt B."/>
            <person name="Toft C."/>
            <person name="Zaremba-Niedzwiedzka K."/>
            <person name="Berglund E.C."/>
            <person name="Granberg F."/>
            <person name="Naslund K."/>
            <person name="Eriksson A.S."/>
            <person name="Andersson S.G."/>
        </authorList>
    </citation>
    <scope>NUCLEOTIDE SEQUENCE [LARGE SCALE GENOMIC DNA]</scope>
    <source>
        <strain evidence="1">Tweed</strain>
    </source>
</reference>
<evidence type="ECO:0000313" key="1">
    <source>
        <dbReference type="EMBL" id="ENN92929.1"/>
    </source>
</evidence>
<dbReference type="EMBL" id="AGWD01000027">
    <property type="protein sequence ID" value="ENN92929.1"/>
    <property type="molecule type" value="Genomic_DNA"/>
</dbReference>
<organism evidence="1 2">
    <name type="scientific">Bartonella vinsonii subsp. berkhoffii str. Tweed</name>
    <dbReference type="NCBI Taxonomy" id="1094502"/>
    <lineage>
        <taxon>Bacteria</taxon>
        <taxon>Pseudomonadati</taxon>
        <taxon>Pseudomonadota</taxon>
        <taxon>Alphaproteobacteria</taxon>
        <taxon>Hyphomicrobiales</taxon>
        <taxon>Bartonellaceae</taxon>
        <taxon>Bartonella</taxon>
    </lineage>
</organism>
<sequence>MHPNPHRMHPTPHRMCPTLIETHPHLMGCTLTLNRMHPTPHRMCPTLIETHPHLMGCTPTLTGCIPPPYGETSAFMLRFYKRLLSYGIKRGLPAALYVTHFHMTLFLKKTFKTTFMYSIKQFLKEMIKAIKSKFCQFLDKIYSFL</sequence>
<proteinExistence type="predicted"/>
<comment type="caution">
    <text evidence="1">The sequence shown here is derived from an EMBL/GenBank/DDBJ whole genome shotgun (WGS) entry which is preliminary data.</text>
</comment>
<dbReference type="AlphaFoldDB" id="N6UKH9"/>
<name>N6UKH9_BARVB</name>
<evidence type="ECO:0000313" key="2">
    <source>
        <dbReference type="Proteomes" id="UP000014011"/>
    </source>
</evidence>
<protein>
    <submittedName>
        <fullName evidence="1">Uncharacterized protein</fullName>
    </submittedName>
</protein>
<accession>N6UKH9</accession>